<evidence type="ECO:0000256" key="4">
    <source>
        <dbReference type="ARBA" id="ARBA00022946"/>
    </source>
</evidence>
<dbReference type="InterPro" id="IPR038532">
    <property type="entry name" value="NDUFS4-like_sf"/>
</dbReference>
<dbReference type="Pfam" id="PF04800">
    <property type="entry name" value="NDUS4"/>
    <property type="match status" value="1"/>
</dbReference>
<keyword evidence="4" id="KW-0809">Transit peptide</keyword>
<reference evidence="7 8" key="1">
    <citation type="submission" date="2016-10" db="EMBL/GenBank/DDBJ databases">
        <authorList>
            <person name="de Groot N.N."/>
        </authorList>
    </citation>
    <scope>NUCLEOTIDE SEQUENCE [LARGE SCALE GENOMIC DNA]</scope>
    <source>
        <strain evidence="7 8">GAS522</strain>
    </source>
</reference>
<dbReference type="PANTHER" id="PTHR12219">
    <property type="entry name" value="NADH-UBIQUINONE OXIDOREDUCTASE"/>
    <property type="match status" value="1"/>
</dbReference>
<dbReference type="PANTHER" id="PTHR12219:SF8">
    <property type="entry name" value="NADH DEHYDROGENASE [UBIQUINONE] IRON-SULFUR PROTEIN 4, MITOCHONDRIAL"/>
    <property type="match status" value="1"/>
</dbReference>
<dbReference type="GO" id="GO:0022900">
    <property type="term" value="P:electron transport chain"/>
    <property type="evidence" value="ECO:0007669"/>
    <property type="project" value="InterPro"/>
</dbReference>
<evidence type="ECO:0000256" key="2">
    <source>
        <dbReference type="ARBA" id="ARBA00022448"/>
    </source>
</evidence>
<evidence type="ECO:0000256" key="3">
    <source>
        <dbReference type="ARBA" id="ARBA00022660"/>
    </source>
</evidence>
<sequence length="151" mass="17571">MTIPVQNWYIRGYGITDQVPERCLYTIPDVSAKRFHVAYLVTHLFGVLPSMTARIFKPAKNAMQSGRAKTREWQLDYEPEQPRAIEPLMGWTSSGDMKQQLTLHFDTREEAVAYCERKGIAYQVIEPKDSIQRQVAYSDNFAFRRGEPWTH</sequence>
<keyword evidence="3" id="KW-0679">Respiratory chain</keyword>
<evidence type="ECO:0000313" key="7">
    <source>
        <dbReference type="EMBL" id="SEE39405.1"/>
    </source>
</evidence>
<comment type="subcellular location">
    <subcellularLocation>
        <location evidence="1">Membrane</location>
    </subcellularLocation>
</comment>
<dbReference type="Proteomes" id="UP000183208">
    <property type="component" value="Unassembled WGS sequence"/>
</dbReference>
<dbReference type="AlphaFoldDB" id="A0A1M7I7I2"/>
<protein>
    <submittedName>
        <fullName evidence="7">ETC complex I subunit conserved region</fullName>
    </submittedName>
</protein>
<evidence type="ECO:0000256" key="5">
    <source>
        <dbReference type="ARBA" id="ARBA00022982"/>
    </source>
</evidence>
<proteinExistence type="predicted"/>
<keyword evidence="5" id="KW-0249">Electron transport</keyword>
<name>A0A1M7I7I2_9BRAD</name>
<accession>A0A1M7I7I2</accession>
<keyword evidence="6" id="KW-0472">Membrane</keyword>
<organism evidence="7 8">
    <name type="scientific">Bradyrhizobium lablabi</name>
    <dbReference type="NCBI Taxonomy" id="722472"/>
    <lineage>
        <taxon>Bacteria</taxon>
        <taxon>Pseudomonadati</taxon>
        <taxon>Pseudomonadota</taxon>
        <taxon>Alphaproteobacteria</taxon>
        <taxon>Hyphomicrobiales</taxon>
        <taxon>Nitrobacteraceae</taxon>
        <taxon>Bradyrhizobium</taxon>
    </lineage>
</organism>
<dbReference type="EMBL" id="FNTI01000001">
    <property type="protein sequence ID" value="SEE39405.1"/>
    <property type="molecule type" value="Genomic_DNA"/>
</dbReference>
<dbReference type="Gene3D" id="3.30.160.190">
    <property type="entry name" value="atu1810 like domain"/>
    <property type="match status" value="1"/>
</dbReference>
<evidence type="ECO:0000313" key="8">
    <source>
        <dbReference type="Proteomes" id="UP000183208"/>
    </source>
</evidence>
<dbReference type="GO" id="GO:0016020">
    <property type="term" value="C:membrane"/>
    <property type="evidence" value="ECO:0007669"/>
    <property type="project" value="UniProtKB-SubCell"/>
</dbReference>
<evidence type="ECO:0000256" key="1">
    <source>
        <dbReference type="ARBA" id="ARBA00004370"/>
    </source>
</evidence>
<gene>
    <name evidence="7" type="ORF">SAMN05444171_7299</name>
</gene>
<keyword evidence="2" id="KW-0813">Transport</keyword>
<evidence type="ECO:0000256" key="6">
    <source>
        <dbReference type="ARBA" id="ARBA00023136"/>
    </source>
</evidence>
<dbReference type="InterPro" id="IPR006885">
    <property type="entry name" value="NADH_UbQ_FeS_4_mit-like"/>
</dbReference>